<accession>A0A521DDG3</accession>
<dbReference type="AlphaFoldDB" id="A0A521DDG3"/>
<name>A0A521DDG3_9SPHI</name>
<keyword evidence="1" id="KW-0732">Signal</keyword>
<dbReference type="Proteomes" id="UP000315971">
    <property type="component" value="Unassembled WGS sequence"/>
</dbReference>
<evidence type="ECO:0000313" key="3">
    <source>
        <dbReference type="Proteomes" id="UP000315971"/>
    </source>
</evidence>
<evidence type="ECO:0000256" key="1">
    <source>
        <dbReference type="SAM" id="SignalP"/>
    </source>
</evidence>
<feature type="chain" id="PRO_5022176494" description="HEAT repeat domain-containing protein" evidence="1">
    <location>
        <begin position="24"/>
        <end position="169"/>
    </location>
</feature>
<reference evidence="2 3" key="1">
    <citation type="submission" date="2017-05" db="EMBL/GenBank/DDBJ databases">
        <authorList>
            <person name="Varghese N."/>
            <person name="Submissions S."/>
        </authorList>
    </citation>
    <scope>NUCLEOTIDE SEQUENCE [LARGE SCALE GENOMIC DNA]</scope>
    <source>
        <strain evidence="2 3">DSM 21342</strain>
    </source>
</reference>
<dbReference type="OrthoDB" id="793442at2"/>
<protein>
    <recommendedName>
        <fullName evidence="4">HEAT repeat domain-containing protein</fullName>
    </recommendedName>
</protein>
<dbReference type="RefSeq" id="WP_142604129.1">
    <property type="nucleotide sequence ID" value="NZ_FXSZ01000006.1"/>
</dbReference>
<keyword evidence="3" id="KW-1185">Reference proteome</keyword>
<sequence length="169" mass="19137">MKSKFALLLTFLLSSVFCLTSFGQDFTALKNRTLTHSSEFKSIEPEILECANYILSTPQDDSNENRQIAIEVLVKWMGGTPDYKFHIDESIGELLQSDPDILSLYLPAMAKYALENPSRAANQNAMKLNTLKLLLNYSENKANRIKQTKELKKLIAVKNSGKLEDYLKV</sequence>
<dbReference type="EMBL" id="FXSZ01000006">
    <property type="protein sequence ID" value="SMO68990.1"/>
    <property type="molecule type" value="Genomic_DNA"/>
</dbReference>
<evidence type="ECO:0008006" key="4">
    <source>
        <dbReference type="Google" id="ProtNLM"/>
    </source>
</evidence>
<gene>
    <name evidence="2" type="ORF">SAMN06265350_106168</name>
</gene>
<feature type="signal peptide" evidence="1">
    <location>
        <begin position="1"/>
        <end position="23"/>
    </location>
</feature>
<organism evidence="2 3">
    <name type="scientific">Solitalea koreensis</name>
    <dbReference type="NCBI Taxonomy" id="543615"/>
    <lineage>
        <taxon>Bacteria</taxon>
        <taxon>Pseudomonadati</taxon>
        <taxon>Bacteroidota</taxon>
        <taxon>Sphingobacteriia</taxon>
        <taxon>Sphingobacteriales</taxon>
        <taxon>Sphingobacteriaceae</taxon>
        <taxon>Solitalea</taxon>
    </lineage>
</organism>
<proteinExistence type="predicted"/>
<evidence type="ECO:0000313" key="2">
    <source>
        <dbReference type="EMBL" id="SMO68990.1"/>
    </source>
</evidence>